<name>A0A3P8K186_TSUPA</name>
<evidence type="ECO:0000313" key="4">
    <source>
        <dbReference type="Proteomes" id="UP000271626"/>
    </source>
</evidence>
<protein>
    <submittedName>
        <fullName evidence="3">DNA protecting protein DprA</fullName>
    </submittedName>
</protein>
<reference evidence="3 4" key="1">
    <citation type="submission" date="2018-12" db="EMBL/GenBank/DDBJ databases">
        <authorList>
            <consortium name="Pathogen Informatics"/>
        </authorList>
    </citation>
    <scope>NUCLEOTIDE SEQUENCE [LARGE SCALE GENOMIC DNA]</scope>
    <source>
        <strain evidence="3 4">NCTC10741</strain>
    </source>
</reference>
<accession>A0A3P8K186</accession>
<evidence type="ECO:0000256" key="1">
    <source>
        <dbReference type="ARBA" id="ARBA00006525"/>
    </source>
</evidence>
<dbReference type="Pfam" id="PF02481">
    <property type="entry name" value="DNA_processg_A"/>
    <property type="match status" value="1"/>
</dbReference>
<feature type="domain" description="Smf/DprA SLOG" evidence="2">
    <location>
        <begin position="73"/>
        <end position="247"/>
    </location>
</feature>
<proteinExistence type="inferred from homology"/>
<dbReference type="GO" id="GO:0009294">
    <property type="term" value="P:DNA-mediated transformation"/>
    <property type="evidence" value="ECO:0007669"/>
    <property type="project" value="InterPro"/>
</dbReference>
<dbReference type="EMBL" id="LR131273">
    <property type="protein sequence ID" value="VDR38814.1"/>
    <property type="molecule type" value="Genomic_DNA"/>
</dbReference>
<gene>
    <name evidence="3" type="primary">smf_1</name>
    <name evidence="3" type="ORF">NCTC10741_01946</name>
</gene>
<dbReference type="InterPro" id="IPR003488">
    <property type="entry name" value="DprA"/>
</dbReference>
<evidence type="ECO:0000259" key="2">
    <source>
        <dbReference type="Pfam" id="PF02481"/>
    </source>
</evidence>
<evidence type="ECO:0000313" key="3">
    <source>
        <dbReference type="EMBL" id="VDR38814.1"/>
    </source>
</evidence>
<dbReference type="PANTHER" id="PTHR43022">
    <property type="entry name" value="PROTEIN SMF"/>
    <property type="match status" value="1"/>
</dbReference>
<dbReference type="PANTHER" id="PTHR43022:SF1">
    <property type="entry name" value="PROTEIN SMF"/>
    <property type="match status" value="1"/>
</dbReference>
<dbReference type="AlphaFoldDB" id="A0A3P8K186"/>
<dbReference type="Gene3D" id="3.40.50.450">
    <property type="match status" value="1"/>
</dbReference>
<sequence>MKYSTAATVVALMRDLPGNLTQSTLGEELLDCGSADAVWDAHVGATLMSVPGSDPDRDGAQHDIDRWTDLGWKVLTVLDSEYPDRVRAARRPPSLLMAEGTLAEDTPAVAIVGSRRASAAALEFAATVARGLVEHDVTVVSGLAEGVDTAAMTAALEWGGRVVGVIGTGIDVAYPAPNRLLQRAIADRGLVLTQFLPGFRGAKWAFPARNRTMSAFAQVTVIAEASEKSGTKHQASEAVAHGRRLVLHRSVATGTTWGLDLAGRPDVFVVDTAHEAIEQLERIAAADQSLRARLSTLSGSGW</sequence>
<comment type="similarity">
    <text evidence="1">Belongs to the DprA/Smf family.</text>
</comment>
<dbReference type="SUPFAM" id="SSF102405">
    <property type="entry name" value="MCP/YpsA-like"/>
    <property type="match status" value="1"/>
</dbReference>
<organism evidence="3 4">
    <name type="scientific">Tsukamurella paurometabola</name>
    <name type="common">Corynebacterium paurometabolum</name>
    <dbReference type="NCBI Taxonomy" id="2061"/>
    <lineage>
        <taxon>Bacteria</taxon>
        <taxon>Bacillati</taxon>
        <taxon>Actinomycetota</taxon>
        <taxon>Actinomycetes</taxon>
        <taxon>Mycobacteriales</taxon>
        <taxon>Tsukamurellaceae</taxon>
        <taxon>Tsukamurella</taxon>
    </lineage>
</organism>
<dbReference type="InterPro" id="IPR057666">
    <property type="entry name" value="DrpA_SLOG"/>
</dbReference>
<dbReference type="Proteomes" id="UP000271626">
    <property type="component" value="Chromosome"/>
</dbReference>